<feature type="region of interest" description="Disordered" evidence="1">
    <location>
        <begin position="1"/>
        <end position="50"/>
    </location>
</feature>
<organism evidence="2 3">
    <name type="scientific">Mycobacterium kansasii</name>
    <dbReference type="NCBI Taxonomy" id="1768"/>
    <lineage>
        <taxon>Bacteria</taxon>
        <taxon>Bacillati</taxon>
        <taxon>Actinomycetota</taxon>
        <taxon>Actinomycetes</taxon>
        <taxon>Mycobacteriales</taxon>
        <taxon>Mycobacteriaceae</taxon>
        <taxon>Mycobacterium</taxon>
    </lineage>
</organism>
<dbReference type="EMBL" id="MVBM01000005">
    <property type="protein sequence ID" value="OOK72358.1"/>
    <property type="molecule type" value="Genomic_DNA"/>
</dbReference>
<gene>
    <name evidence="2" type="primary">divIVA</name>
    <name evidence="2" type="ORF">BZL30_5913</name>
</gene>
<feature type="compositionally biased region" description="Low complexity" evidence="1">
    <location>
        <begin position="29"/>
        <end position="50"/>
    </location>
</feature>
<dbReference type="AlphaFoldDB" id="A0A1V3WZZ4"/>
<name>A0A1V3WZZ4_MYCKA</name>
<evidence type="ECO:0000313" key="2">
    <source>
        <dbReference type="EMBL" id="OOK72358.1"/>
    </source>
</evidence>
<feature type="compositionally biased region" description="Low complexity" evidence="1">
    <location>
        <begin position="1"/>
        <end position="21"/>
    </location>
</feature>
<accession>A0A1V3WZZ4</accession>
<reference evidence="2 3" key="1">
    <citation type="submission" date="2017-02" db="EMBL/GenBank/DDBJ databases">
        <title>Complete genome sequences of Mycobacterium kansasii strains isolated from rhesus macaques.</title>
        <authorList>
            <person name="Panda A."/>
            <person name="Nagaraj S."/>
            <person name="Zhao X."/>
            <person name="Tettelin H."/>
            <person name="Detolla L.J."/>
        </authorList>
    </citation>
    <scope>NUCLEOTIDE SEQUENCE [LARGE SCALE GENOMIC DNA]</scope>
    <source>
        <strain evidence="2 3">11-3813</strain>
    </source>
</reference>
<dbReference type="Proteomes" id="UP000189229">
    <property type="component" value="Unassembled WGS sequence"/>
</dbReference>
<proteinExistence type="predicted"/>
<protein>
    <submittedName>
        <fullName evidence="2">DivIVA domain protein</fullName>
    </submittedName>
</protein>
<comment type="caution">
    <text evidence="2">The sequence shown here is derived from an EMBL/GenBank/DDBJ whole genome shotgun (WGS) entry which is preliminary data.</text>
</comment>
<evidence type="ECO:0000256" key="1">
    <source>
        <dbReference type="SAM" id="MobiDB-lite"/>
    </source>
</evidence>
<sequence>MGAAVAPVPAPPEASSASSSAIRWRRSEFSSMSRVSSFSTRSRKASTSSSLYPRLPIGGLLNATLWTSAGVSGIVCPLEFLDGQTIWKV</sequence>
<evidence type="ECO:0000313" key="3">
    <source>
        <dbReference type="Proteomes" id="UP000189229"/>
    </source>
</evidence>